<evidence type="ECO:0008006" key="3">
    <source>
        <dbReference type="Google" id="ProtNLM"/>
    </source>
</evidence>
<reference evidence="1 2" key="1">
    <citation type="submission" date="2015-06" db="EMBL/GenBank/DDBJ databases">
        <title>Recapitulation of the evolution of biosynthetic gene clusters reveals hidden chemical diversity on bacterial genomes.</title>
        <authorList>
            <person name="Cruz-Morales P."/>
            <person name="Martinez-Guerrero C."/>
            <person name="Morales-Escalante M.A."/>
            <person name="Yanez-Guerra L.A."/>
            <person name="Kopp J.F."/>
            <person name="Feldmann J."/>
            <person name="Ramos-Aboites H.E."/>
            <person name="Barona-Gomez F."/>
        </authorList>
    </citation>
    <scope>NUCLEOTIDE SEQUENCE [LARGE SCALE GENOMIC DNA]</scope>
    <source>
        <strain evidence="1 2">ATCC 31245</strain>
    </source>
</reference>
<protein>
    <recommendedName>
        <fullName evidence="3">Galactokinase</fullName>
    </recommendedName>
</protein>
<dbReference type="AlphaFoldDB" id="A0A0J7AGT3"/>
<dbReference type="EMBL" id="LFML01000069">
    <property type="protein sequence ID" value="KMO96381.1"/>
    <property type="molecule type" value="Genomic_DNA"/>
</dbReference>
<comment type="caution">
    <text evidence="1">The sequence shown here is derived from an EMBL/GenBank/DDBJ whole genome shotgun (WGS) entry which is preliminary data.</text>
</comment>
<evidence type="ECO:0000313" key="1">
    <source>
        <dbReference type="EMBL" id="KMO96381.1"/>
    </source>
</evidence>
<dbReference type="InterPro" id="IPR014721">
    <property type="entry name" value="Ribsml_uS5_D2-typ_fold_subgr"/>
</dbReference>
<evidence type="ECO:0000313" key="2">
    <source>
        <dbReference type="Proteomes" id="UP000035932"/>
    </source>
</evidence>
<accession>A0A0J7AGT3</accession>
<organism evidence="1 2">
    <name type="scientific">Streptomyces roseus</name>
    <dbReference type="NCBI Taxonomy" id="66430"/>
    <lineage>
        <taxon>Bacteria</taxon>
        <taxon>Bacillati</taxon>
        <taxon>Actinomycetota</taxon>
        <taxon>Actinomycetes</taxon>
        <taxon>Kitasatosporales</taxon>
        <taxon>Streptomycetaceae</taxon>
        <taxon>Streptomyces</taxon>
    </lineage>
</organism>
<dbReference type="Proteomes" id="UP000035932">
    <property type="component" value="Unassembled WGS sequence"/>
</dbReference>
<dbReference type="PATRIC" id="fig|66430.4.peg.6411"/>
<dbReference type="OrthoDB" id="4350357at2"/>
<dbReference type="InterPro" id="IPR020568">
    <property type="entry name" value="Ribosomal_Su5_D2-typ_SF"/>
</dbReference>
<proteinExistence type="predicted"/>
<name>A0A0J7AGT3_9ACTN</name>
<sequence>MPPDLARRATADPLFRLVAYALQAAHGRPPAAVWSAPYAFHLEPPGLVAAAGWPVAAAAAPRTDGLVRLSSLGHPADSCDLPLAPDGPPPAAPAWAVRPYALLRALARAGYGRGGTDLHLQGSLTEAAGLATAEPAECAMALAVADVHAPADTEPDREALARLLARALPEGDDALRAAVLFARPGEALLPDAGEGRRHVGFDPLASGSRLVLLAVRGDPAEWEGELSRAVARARRAGALSAWPPGRGPGRSVLVLLPASRTAAVRAAVAEDFRGRGRPVPRFLNIAVAGAARREE</sequence>
<dbReference type="Gene3D" id="3.30.230.10">
    <property type="match status" value="1"/>
</dbReference>
<keyword evidence="2" id="KW-1185">Reference proteome</keyword>
<dbReference type="SUPFAM" id="SSF54211">
    <property type="entry name" value="Ribosomal protein S5 domain 2-like"/>
    <property type="match status" value="1"/>
</dbReference>
<gene>
    <name evidence="1" type="ORF">ACS04_18455</name>
</gene>
<dbReference type="STRING" id="66430.ACS04_18455"/>